<accession>A0A0E9VMC9</accession>
<dbReference type="AlphaFoldDB" id="A0A0E9VMC9"/>
<dbReference type="EMBL" id="GBXM01030199">
    <property type="protein sequence ID" value="JAH78378.1"/>
    <property type="molecule type" value="Transcribed_RNA"/>
</dbReference>
<proteinExistence type="predicted"/>
<organism evidence="1">
    <name type="scientific">Anguilla anguilla</name>
    <name type="common">European freshwater eel</name>
    <name type="synonym">Muraena anguilla</name>
    <dbReference type="NCBI Taxonomy" id="7936"/>
    <lineage>
        <taxon>Eukaryota</taxon>
        <taxon>Metazoa</taxon>
        <taxon>Chordata</taxon>
        <taxon>Craniata</taxon>
        <taxon>Vertebrata</taxon>
        <taxon>Euteleostomi</taxon>
        <taxon>Actinopterygii</taxon>
        <taxon>Neopterygii</taxon>
        <taxon>Teleostei</taxon>
        <taxon>Anguilliformes</taxon>
        <taxon>Anguillidae</taxon>
        <taxon>Anguilla</taxon>
    </lineage>
</organism>
<evidence type="ECO:0000313" key="1">
    <source>
        <dbReference type="EMBL" id="JAH78378.1"/>
    </source>
</evidence>
<reference evidence="1" key="1">
    <citation type="submission" date="2014-11" db="EMBL/GenBank/DDBJ databases">
        <authorList>
            <person name="Amaro Gonzalez C."/>
        </authorList>
    </citation>
    <scope>NUCLEOTIDE SEQUENCE</scope>
</reference>
<protein>
    <submittedName>
        <fullName evidence="1">Uncharacterized protein</fullName>
    </submittedName>
</protein>
<name>A0A0E9VMC9_ANGAN</name>
<reference evidence="1" key="2">
    <citation type="journal article" date="2015" name="Fish Shellfish Immunol.">
        <title>Early steps in the European eel (Anguilla anguilla)-Vibrio vulnificus interaction in the gills: Role of the RtxA13 toxin.</title>
        <authorList>
            <person name="Callol A."/>
            <person name="Pajuelo D."/>
            <person name="Ebbesson L."/>
            <person name="Teles M."/>
            <person name="MacKenzie S."/>
            <person name="Amaro C."/>
        </authorList>
    </citation>
    <scope>NUCLEOTIDE SEQUENCE</scope>
</reference>
<sequence length="55" mass="6005">MVQSIQDQSSPAMSRSMLKSSTTPYVVFLPLLLVGAVSCMCSLNPKPCFFSCNCR</sequence>